<keyword evidence="3 4" id="KW-0597">Phosphoprotein</keyword>
<dbReference type="InterPro" id="IPR036097">
    <property type="entry name" value="HisK_dim/P_sf"/>
</dbReference>
<dbReference type="SUPFAM" id="SSF52172">
    <property type="entry name" value="CheY-like"/>
    <property type="match status" value="1"/>
</dbReference>
<dbReference type="SMART" id="SM00448">
    <property type="entry name" value="REC"/>
    <property type="match status" value="1"/>
</dbReference>
<dbReference type="InterPro" id="IPR036890">
    <property type="entry name" value="HATPase_C_sf"/>
</dbReference>
<reference evidence="9 10" key="1">
    <citation type="submission" date="2019-04" db="EMBL/GenBank/DDBJ databases">
        <title>Microbes associate with the intestines of laboratory mice.</title>
        <authorList>
            <person name="Navarre W."/>
            <person name="Wong E."/>
            <person name="Huang K."/>
            <person name="Tropini C."/>
            <person name="Ng K."/>
            <person name="Yu B."/>
        </authorList>
    </citation>
    <scope>NUCLEOTIDE SEQUENCE [LARGE SCALE GENOMIC DNA]</scope>
    <source>
        <strain evidence="9 10">NM62_B4-13</strain>
    </source>
</reference>
<accession>A0A4S2CZU1</accession>
<dbReference type="GO" id="GO:0000155">
    <property type="term" value="F:phosphorelay sensor kinase activity"/>
    <property type="evidence" value="ECO:0007669"/>
    <property type="project" value="InterPro"/>
</dbReference>
<feature type="domain" description="Response regulatory" evidence="6">
    <location>
        <begin position="543"/>
        <end position="658"/>
    </location>
</feature>
<dbReference type="SUPFAM" id="SSF55874">
    <property type="entry name" value="ATPase domain of HSP90 chaperone/DNA topoisomerase II/histidine kinase"/>
    <property type="match status" value="1"/>
</dbReference>
<dbReference type="PROSITE" id="PS50109">
    <property type="entry name" value="HIS_KIN"/>
    <property type="match status" value="1"/>
</dbReference>
<dbReference type="PANTHER" id="PTHR43065">
    <property type="entry name" value="SENSOR HISTIDINE KINASE"/>
    <property type="match status" value="1"/>
</dbReference>
<evidence type="ECO:0000259" key="6">
    <source>
        <dbReference type="PROSITE" id="PS50110"/>
    </source>
</evidence>
<gene>
    <name evidence="9" type="ORF">E5352_09575</name>
</gene>
<dbReference type="InterPro" id="IPR003594">
    <property type="entry name" value="HATPase_dom"/>
</dbReference>
<dbReference type="PROSITE" id="PS50113">
    <property type="entry name" value="PAC"/>
    <property type="match status" value="1"/>
</dbReference>
<dbReference type="Gene3D" id="1.10.287.130">
    <property type="match status" value="1"/>
</dbReference>
<dbReference type="PROSITE" id="PS50110">
    <property type="entry name" value="RESPONSE_REGULATORY"/>
    <property type="match status" value="1"/>
</dbReference>
<dbReference type="PROSITE" id="PS50112">
    <property type="entry name" value="PAS"/>
    <property type="match status" value="1"/>
</dbReference>
<evidence type="ECO:0000259" key="5">
    <source>
        <dbReference type="PROSITE" id="PS50109"/>
    </source>
</evidence>
<dbReference type="InterPro" id="IPR000014">
    <property type="entry name" value="PAS"/>
</dbReference>
<dbReference type="SMART" id="SM00388">
    <property type="entry name" value="HisKA"/>
    <property type="match status" value="1"/>
</dbReference>
<dbReference type="OrthoDB" id="9770473at2"/>
<sequence length="659" mass="70788">MTALMLPQLFDIVPDALLLVDAEGRISRANGNAERLFGYGNDGLVGLAVEALMPTDARRRHLQHRLGYMASPRVRPMGQSDQVLVGQKANGQQFPVEIALSPIETAHGRHFLASVRDISESQRVRQALVRASYDAFIARLGQMALDAGSEQQLVRALPGMLIDELKADAVALAFPESDGHAIDVRVAGQINGEALRHILSSRWDLLQASLPADRATILDDGQLELLAEAGDGFACGAATLLRDRDHPTGILMVLSADARPIQHDILHLIQGVAVLVAAIMQRRRTAEQLAHAQRLDALGQLTGGIAHDFNNLLTIISGSLQLLDDECAAHEGARDLIAGALHSVARGASLTSKLLAFARRQPLAPQSVKLHQLVHDLGTMLQRTLGESFSLTIECHRGLPPAHVDPCQLETALVNVVLNARDALPGNGEILLSVGEQWVSPQEMEELQAGHYIVISITDHGMGMSASTARRAVEPFFTTKSMGQGNGLGLSMVYGFTRQSRGMLHIDTVHGRGTTVSMYLPVATSQPERSLPPRHRVEGARQTILVVEDDPGVRRIAVSFLQAAGYVTLEASDAAEALAIARRHPETALVFSDVMLGGATNGHALASALRGQLPGLAVLLTTGHDDAPEINADTGHCGTLLRKPYRREDLLLAVQQLIA</sequence>
<dbReference type="CDD" id="cd00130">
    <property type="entry name" value="PAS"/>
    <property type="match status" value="1"/>
</dbReference>
<dbReference type="InterPro" id="IPR001789">
    <property type="entry name" value="Sig_transdc_resp-reg_receiver"/>
</dbReference>
<dbReference type="PRINTS" id="PR00344">
    <property type="entry name" value="BCTRLSENSOR"/>
</dbReference>
<evidence type="ECO:0000256" key="4">
    <source>
        <dbReference type="PROSITE-ProRule" id="PRU00169"/>
    </source>
</evidence>
<dbReference type="SUPFAM" id="SSF55781">
    <property type="entry name" value="GAF domain-like"/>
    <property type="match status" value="1"/>
</dbReference>
<dbReference type="SUPFAM" id="SSF55785">
    <property type="entry name" value="PYP-like sensor domain (PAS domain)"/>
    <property type="match status" value="1"/>
</dbReference>
<organism evidence="9 10">
    <name type="scientific">Stenotrophomonas maltophilia</name>
    <name type="common">Pseudomonas maltophilia</name>
    <name type="synonym">Xanthomonas maltophilia</name>
    <dbReference type="NCBI Taxonomy" id="40324"/>
    <lineage>
        <taxon>Bacteria</taxon>
        <taxon>Pseudomonadati</taxon>
        <taxon>Pseudomonadota</taxon>
        <taxon>Gammaproteobacteria</taxon>
        <taxon>Lysobacterales</taxon>
        <taxon>Lysobacteraceae</taxon>
        <taxon>Stenotrophomonas</taxon>
        <taxon>Stenotrophomonas maltophilia group</taxon>
    </lineage>
</organism>
<dbReference type="Proteomes" id="UP000306631">
    <property type="component" value="Unassembled WGS sequence"/>
</dbReference>
<dbReference type="AlphaFoldDB" id="A0A4S2CZU1"/>
<dbReference type="Gene3D" id="3.40.50.2300">
    <property type="match status" value="1"/>
</dbReference>
<dbReference type="PANTHER" id="PTHR43065:SF42">
    <property type="entry name" value="TWO-COMPONENT SENSOR PPRA"/>
    <property type="match status" value="1"/>
</dbReference>
<dbReference type="InterPro" id="IPR000700">
    <property type="entry name" value="PAS-assoc_C"/>
</dbReference>
<evidence type="ECO:0000256" key="1">
    <source>
        <dbReference type="ARBA" id="ARBA00000085"/>
    </source>
</evidence>
<evidence type="ECO:0000259" key="7">
    <source>
        <dbReference type="PROSITE" id="PS50112"/>
    </source>
</evidence>
<dbReference type="CDD" id="cd00082">
    <property type="entry name" value="HisKA"/>
    <property type="match status" value="1"/>
</dbReference>
<evidence type="ECO:0000313" key="9">
    <source>
        <dbReference type="EMBL" id="TGY34121.1"/>
    </source>
</evidence>
<protein>
    <recommendedName>
        <fullName evidence="2">histidine kinase</fullName>
        <ecNumber evidence="2">2.7.13.3</ecNumber>
    </recommendedName>
</protein>
<dbReference type="InterPro" id="IPR003661">
    <property type="entry name" value="HisK_dim/P_dom"/>
</dbReference>
<name>A0A4S2CZU1_STEMA</name>
<dbReference type="SUPFAM" id="SSF47384">
    <property type="entry name" value="Homodimeric domain of signal transducing histidine kinase"/>
    <property type="match status" value="1"/>
</dbReference>
<dbReference type="Pfam" id="PF00072">
    <property type="entry name" value="Response_reg"/>
    <property type="match status" value="1"/>
</dbReference>
<dbReference type="InterPro" id="IPR011006">
    <property type="entry name" value="CheY-like_superfamily"/>
</dbReference>
<dbReference type="NCBIfam" id="TIGR00229">
    <property type="entry name" value="sensory_box"/>
    <property type="match status" value="1"/>
</dbReference>
<comment type="caution">
    <text evidence="9">The sequence shown here is derived from an EMBL/GenBank/DDBJ whole genome shotgun (WGS) entry which is preliminary data.</text>
</comment>
<dbReference type="Pfam" id="PF13426">
    <property type="entry name" value="PAS_9"/>
    <property type="match status" value="1"/>
</dbReference>
<comment type="catalytic activity">
    <reaction evidence="1">
        <text>ATP + protein L-histidine = ADP + protein N-phospho-L-histidine.</text>
        <dbReference type="EC" id="2.7.13.3"/>
    </reaction>
</comment>
<dbReference type="EMBL" id="SRYW01000007">
    <property type="protein sequence ID" value="TGY34121.1"/>
    <property type="molecule type" value="Genomic_DNA"/>
</dbReference>
<evidence type="ECO:0000313" key="10">
    <source>
        <dbReference type="Proteomes" id="UP000306631"/>
    </source>
</evidence>
<evidence type="ECO:0000256" key="3">
    <source>
        <dbReference type="ARBA" id="ARBA00022553"/>
    </source>
</evidence>
<dbReference type="InterPro" id="IPR005467">
    <property type="entry name" value="His_kinase_dom"/>
</dbReference>
<dbReference type="SMART" id="SM00091">
    <property type="entry name" value="PAS"/>
    <property type="match status" value="1"/>
</dbReference>
<evidence type="ECO:0000256" key="2">
    <source>
        <dbReference type="ARBA" id="ARBA00012438"/>
    </source>
</evidence>
<feature type="domain" description="PAS" evidence="7">
    <location>
        <begin position="2"/>
        <end position="56"/>
    </location>
</feature>
<proteinExistence type="predicted"/>
<dbReference type="InterPro" id="IPR035965">
    <property type="entry name" value="PAS-like_dom_sf"/>
</dbReference>
<dbReference type="Gene3D" id="3.30.565.10">
    <property type="entry name" value="Histidine kinase-like ATPase, C-terminal domain"/>
    <property type="match status" value="1"/>
</dbReference>
<dbReference type="Gene3D" id="3.30.450.20">
    <property type="entry name" value="PAS domain"/>
    <property type="match status" value="1"/>
</dbReference>
<dbReference type="InterPro" id="IPR004358">
    <property type="entry name" value="Sig_transdc_His_kin-like_C"/>
</dbReference>
<dbReference type="Pfam" id="PF00512">
    <property type="entry name" value="HisKA"/>
    <property type="match status" value="1"/>
</dbReference>
<dbReference type="Pfam" id="PF02518">
    <property type="entry name" value="HATPase_c"/>
    <property type="match status" value="1"/>
</dbReference>
<dbReference type="SMART" id="SM00387">
    <property type="entry name" value="HATPase_c"/>
    <property type="match status" value="1"/>
</dbReference>
<dbReference type="EC" id="2.7.13.3" evidence="2"/>
<feature type="modified residue" description="4-aspartylphosphate" evidence="4">
    <location>
        <position position="593"/>
    </location>
</feature>
<feature type="domain" description="Histidine kinase" evidence="5">
    <location>
        <begin position="304"/>
        <end position="524"/>
    </location>
</feature>
<evidence type="ECO:0000259" key="8">
    <source>
        <dbReference type="PROSITE" id="PS50113"/>
    </source>
</evidence>
<feature type="domain" description="PAC" evidence="8">
    <location>
        <begin position="79"/>
        <end position="130"/>
    </location>
</feature>